<organism evidence="2 3">
    <name type="scientific">Corallococcus llansteffanensis</name>
    <dbReference type="NCBI Taxonomy" id="2316731"/>
    <lineage>
        <taxon>Bacteria</taxon>
        <taxon>Pseudomonadati</taxon>
        <taxon>Myxococcota</taxon>
        <taxon>Myxococcia</taxon>
        <taxon>Myxococcales</taxon>
        <taxon>Cystobacterineae</taxon>
        <taxon>Myxococcaceae</taxon>
        <taxon>Corallococcus</taxon>
    </lineage>
</organism>
<accession>A0A3A8N5D8</accession>
<dbReference type="SUPFAM" id="SSF51182">
    <property type="entry name" value="RmlC-like cupins"/>
    <property type="match status" value="1"/>
</dbReference>
<dbReference type="Proteomes" id="UP000272888">
    <property type="component" value="Unassembled WGS sequence"/>
</dbReference>
<dbReference type="InterPro" id="IPR014710">
    <property type="entry name" value="RmlC-like_jellyroll"/>
</dbReference>
<sequence>MGTRQLQQQELEGLVGRFNQQKTVRERAQGMGVPFPDFVFDLLISRDLYTLVGNTAEPAPYLKPALQGPRGFSMVISKVEPGEGPGLHTHKSTTEIFVVLDGKFSIQCGDKGEHAVVLERFDSIVVPPDLMRRYQNVSDQTAHLLAIVTGGEDNLSELDYVPGVGQQIESKGSPQLRKALEGIGVRFTAGT</sequence>
<protein>
    <submittedName>
        <fullName evidence="2">Cupin domain-containing protein</fullName>
    </submittedName>
</protein>
<evidence type="ECO:0000259" key="1">
    <source>
        <dbReference type="Pfam" id="PF07883"/>
    </source>
</evidence>
<dbReference type="Gene3D" id="2.60.120.10">
    <property type="entry name" value="Jelly Rolls"/>
    <property type="match status" value="1"/>
</dbReference>
<keyword evidence="3" id="KW-1185">Reference proteome</keyword>
<dbReference type="Pfam" id="PF07883">
    <property type="entry name" value="Cupin_2"/>
    <property type="match status" value="1"/>
</dbReference>
<evidence type="ECO:0000313" key="3">
    <source>
        <dbReference type="Proteomes" id="UP000272888"/>
    </source>
</evidence>
<name>A0A3A8N5D8_9BACT</name>
<feature type="domain" description="Cupin type-2" evidence="1">
    <location>
        <begin position="77"/>
        <end position="148"/>
    </location>
</feature>
<reference evidence="3" key="1">
    <citation type="submission" date="2018-09" db="EMBL/GenBank/DDBJ databases">
        <authorList>
            <person name="Livingstone P.G."/>
            <person name="Whitworth D.E."/>
        </authorList>
    </citation>
    <scope>NUCLEOTIDE SEQUENCE [LARGE SCALE GENOMIC DNA]</scope>
    <source>
        <strain evidence="3">CA051B</strain>
    </source>
</reference>
<dbReference type="AlphaFoldDB" id="A0A3A8N5D8"/>
<comment type="caution">
    <text evidence="2">The sequence shown here is derived from an EMBL/GenBank/DDBJ whole genome shotgun (WGS) entry which is preliminary data.</text>
</comment>
<proteinExistence type="predicted"/>
<dbReference type="RefSeq" id="WP_120648567.1">
    <property type="nucleotide sequence ID" value="NZ_RAWB01000915.1"/>
</dbReference>
<dbReference type="EMBL" id="RAWB01000915">
    <property type="protein sequence ID" value="RKH37481.1"/>
    <property type="molecule type" value="Genomic_DNA"/>
</dbReference>
<dbReference type="InterPro" id="IPR011051">
    <property type="entry name" value="RmlC_Cupin_sf"/>
</dbReference>
<evidence type="ECO:0000313" key="2">
    <source>
        <dbReference type="EMBL" id="RKH37481.1"/>
    </source>
</evidence>
<dbReference type="InterPro" id="IPR013096">
    <property type="entry name" value="Cupin_2"/>
</dbReference>
<gene>
    <name evidence="2" type="ORF">D7V93_42035</name>
</gene>